<dbReference type="GeneID" id="106525104"/>
<accession>A0A2I4C3U9</accession>
<evidence type="ECO:0000313" key="3">
    <source>
        <dbReference type="Proteomes" id="UP000192220"/>
    </source>
</evidence>
<dbReference type="KEGG" id="alim:106525104"/>
<evidence type="ECO:0000256" key="2">
    <source>
        <dbReference type="SAM" id="MobiDB-lite"/>
    </source>
</evidence>
<feature type="compositionally biased region" description="Basic and acidic residues" evidence="2">
    <location>
        <begin position="30"/>
        <end position="57"/>
    </location>
</feature>
<dbReference type="AlphaFoldDB" id="A0A2I4C3U9"/>
<dbReference type="RefSeq" id="XP_013874666.1">
    <property type="nucleotide sequence ID" value="XM_014019212.1"/>
</dbReference>
<name>A0A2I4C3U9_AUSLI</name>
<dbReference type="InParanoid" id="A0A2I4C3U9"/>
<protein>
    <submittedName>
        <fullName evidence="4">Uncharacterized protein LOC106525104</fullName>
    </submittedName>
</protein>
<dbReference type="OrthoDB" id="8913314at2759"/>
<feature type="coiled-coil region" evidence="1">
    <location>
        <begin position="197"/>
        <end position="247"/>
    </location>
</feature>
<organism evidence="3 4">
    <name type="scientific">Austrofundulus limnaeus</name>
    <name type="common">Annual killifish</name>
    <dbReference type="NCBI Taxonomy" id="52670"/>
    <lineage>
        <taxon>Eukaryota</taxon>
        <taxon>Metazoa</taxon>
        <taxon>Chordata</taxon>
        <taxon>Craniata</taxon>
        <taxon>Vertebrata</taxon>
        <taxon>Euteleostomi</taxon>
        <taxon>Actinopterygii</taxon>
        <taxon>Neopterygii</taxon>
        <taxon>Teleostei</taxon>
        <taxon>Neoteleostei</taxon>
        <taxon>Acanthomorphata</taxon>
        <taxon>Ovalentaria</taxon>
        <taxon>Atherinomorphae</taxon>
        <taxon>Cyprinodontiformes</taxon>
        <taxon>Rivulidae</taxon>
        <taxon>Austrofundulus</taxon>
    </lineage>
</organism>
<feature type="non-terminal residue" evidence="4">
    <location>
        <position position="344"/>
    </location>
</feature>
<evidence type="ECO:0000313" key="4">
    <source>
        <dbReference type="RefSeq" id="XP_013874666.1"/>
    </source>
</evidence>
<feature type="compositionally biased region" description="Basic and acidic residues" evidence="2">
    <location>
        <begin position="7"/>
        <end position="16"/>
    </location>
</feature>
<keyword evidence="1" id="KW-0175">Coiled coil</keyword>
<dbReference type="Proteomes" id="UP000192220">
    <property type="component" value="Unplaced"/>
</dbReference>
<keyword evidence="3" id="KW-1185">Reference proteome</keyword>
<sequence length="344" mass="38572">MEQMTDNETKKADLLKDSNGAALQQSSEIEEPRRSQRTRRLTEKAQELHDNKSKKLQDRFTNTYDKWKVTAKQAKKVINGTPSIEVVQELMSKISCASADVKHSYEELRKSVPPCSEIRRRVDTCDAVSEIILKNASSYLQNQDDEDDQTEDVIWPESGSVFLSSASKATGKNSRSSISASSSSIKSRQSSLSSIRRQEAAAELAATQAALKVLQEIESEQQELDNLEEEDRKRMALQEEENVARKKALEEKRRQIERLQTVKKLSVAKARLQVYEQEASSDEEIAELLHNRGVERHQSSGVKRSSHEHPPQADSATVLAEAIAESINVSRLPVPEPSVFTGDP</sequence>
<gene>
    <name evidence="4" type="primary">LOC106525104</name>
</gene>
<evidence type="ECO:0000256" key="1">
    <source>
        <dbReference type="SAM" id="Coils"/>
    </source>
</evidence>
<feature type="region of interest" description="Disordered" evidence="2">
    <location>
        <begin position="1"/>
        <end position="57"/>
    </location>
</feature>
<feature type="region of interest" description="Disordered" evidence="2">
    <location>
        <begin position="292"/>
        <end position="316"/>
    </location>
</feature>
<reference evidence="4" key="1">
    <citation type="submission" date="2025-08" db="UniProtKB">
        <authorList>
            <consortium name="RefSeq"/>
        </authorList>
    </citation>
    <scope>IDENTIFICATION</scope>
</reference>
<proteinExistence type="predicted"/>